<feature type="region of interest" description="Disordered" evidence="1">
    <location>
        <begin position="1"/>
        <end position="270"/>
    </location>
</feature>
<protein>
    <submittedName>
        <fullName evidence="2">Uncharacterized protein</fullName>
    </submittedName>
</protein>
<accession>A0A8A3PD91</accession>
<feature type="compositionally biased region" description="Basic and acidic residues" evidence="1">
    <location>
        <begin position="108"/>
        <end position="124"/>
    </location>
</feature>
<gene>
    <name evidence="2" type="ORF">DSL72_002626</name>
</gene>
<feature type="compositionally biased region" description="Basic and acidic residues" evidence="1">
    <location>
        <begin position="243"/>
        <end position="255"/>
    </location>
</feature>
<evidence type="ECO:0000256" key="1">
    <source>
        <dbReference type="SAM" id="MobiDB-lite"/>
    </source>
</evidence>
<dbReference type="EMBL" id="CP063407">
    <property type="protein sequence ID" value="QSZ33041.1"/>
    <property type="molecule type" value="Genomic_DNA"/>
</dbReference>
<reference evidence="2" key="1">
    <citation type="submission" date="2020-10" db="EMBL/GenBank/DDBJ databases">
        <title>Genome Sequence of Monilinia vaccinii-corymbosi Sheds Light on Mummy Berry Disease Infection of Blueberry and Mating Type.</title>
        <authorList>
            <person name="Yow A.G."/>
            <person name="Zhang Y."/>
            <person name="Bansal K."/>
            <person name="Eacker S.M."/>
            <person name="Sullivan S."/>
            <person name="Liachko I."/>
            <person name="Cubeta M.A."/>
            <person name="Rollins J.A."/>
            <person name="Ashrafi H."/>
        </authorList>
    </citation>
    <scope>NUCLEOTIDE SEQUENCE</scope>
    <source>
        <strain evidence="2">RL-1</strain>
    </source>
</reference>
<dbReference type="Proteomes" id="UP000672032">
    <property type="component" value="Chromosome 3"/>
</dbReference>
<evidence type="ECO:0000313" key="2">
    <source>
        <dbReference type="EMBL" id="QSZ33041.1"/>
    </source>
</evidence>
<sequence>MRRPCLHPRTTSFHARYNPIQKETQVKPTIGAASTANPQSHWTSPTSIFSSDSGSGSAPPPEFSESSANKTQAPAFKRPSPRASGTFFATNHNTYTPTHDSTENIYDAAEREREREREREDGPKARSAGRRRRPFSSVSLSSFWGGKKREGEDGEDVNLFVDDDDDDNYRSNPFNDGSERSERSNPFLDPMNPINPEQEKTKNKNKNKNKNKKSKPTNEKQSKPAPPPKKSRSSRSSRFPRSQAREEEKCQAKERARARKRPNGLGWAKSWSFGGERWGGVILADSRGVRVPILRCKGPCGWSCGF</sequence>
<dbReference type="OrthoDB" id="3559396at2759"/>
<name>A0A8A3PD91_9HELO</name>
<dbReference type="AlphaFoldDB" id="A0A8A3PD91"/>
<evidence type="ECO:0000313" key="3">
    <source>
        <dbReference type="Proteomes" id="UP000672032"/>
    </source>
</evidence>
<proteinExistence type="predicted"/>
<organism evidence="2 3">
    <name type="scientific">Monilinia vaccinii-corymbosi</name>
    <dbReference type="NCBI Taxonomy" id="61207"/>
    <lineage>
        <taxon>Eukaryota</taxon>
        <taxon>Fungi</taxon>
        <taxon>Dikarya</taxon>
        <taxon>Ascomycota</taxon>
        <taxon>Pezizomycotina</taxon>
        <taxon>Leotiomycetes</taxon>
        <taxon>Helotiales</taxon>
        <taxon>Sclerotiniaceae</taxon>
        <taxon>Monilinia</taxon>
    </lineage>
</organism>
<feature type="compositionally biased region" description="Polar residues" evidence="1">
    <location>
        <begin position="21"/>
        <end position="43"/>
    </location>
</feature>
<keyword evidence="3" id="KW-1185">Reference proteome</keyword>
<feature type="compositionally biased region" description="Polar residues" evidence="1">
    <location>
        <begin position="87"/>
        <end position="99"/>
    </location>
</feature>
<feature type="compositionally biased region" description="Acidic residues" evidence="1">
    <location>
        <begin position="152"/>
        <end position="167"/>
    </location>
</feature>
<feature type="compositionally biased region" description="Basic residues" evidence="1">
    <location>
        <begin position="203"/>
        <end position="215"/>
    </location>
</feature>
<feature type="compositionally biased region" description="Low complexity" evidence="1">
    <location>
        <begin position="44"/>
        <end position="68"/>
    </location>
</feature>